<accession>V5HTS0</accession>
<dbReference type="GO" id="GO:0008270">
    <property type="term" value="F:zinc ion binding"/>
    <property type="evidence" value="ECO:0007669"/>
    <property type="project" value="UniProtKB-KW"/>
</dbReference>
<feature type="region of interest" description="Disordered" evidence="5">
    <location>
        <begin position="63"/>
        <end position="110"/>
    </location>
</feature>
<feature type="region of interest" description="Disordered" evidence="5">
    <location>
        <begin position="293"/>
        <end position="316"/>
    </location>
</feature>
<dbReference type="Gene3D" id="3.30.40.10">
    <property type="entry name" value="Zinc/RING finger domain, C3HC4 (zinc finger)"/>
    <property type="match status" value="1"/>
</dbReference>
<protein>
    <submittedName>
        <fullName evidence="7">PHD finger domain protein</fullName>
    </submittedName>
</protein>
<dbReference type="InterPro" id="IPR019787">
    <property type="entry name" value="Znf_PHD-finger"/>
</dbReference>
<feature type="compositionally biased region" description="Polar residues" evidence="5">
    <location>
        <begin position="85"/>
        <end position="94"/>
    </location>
</feature>
<proteinExistence type="predicted"/>
<dbReference type="SUPFAM" id="SSF57903">
    <property type="entry name" value="FYVE/PHD zinc finger"/>
    <property type="match status" value="1"/>
</dbReference>
<dbReference type="InterPro" id="IPR013083">
    <property type="entry name" value="Znf_RING/FYVE/PHD"/>
</dbReference>
<dbReference type="PROSITE" id="PS50016">
    <property type="entry name" value="ZF_PHD_2"/>
    <property type="match status" value="1"/>
</dbReference>
<name>V5HTS0_BYSSN</name>
<keyword evidence="3" id="KW-0862">Zinc</keyword>
<keyword evidence="8" id="KW-1185">Reference proteome</keyword>
<dbReference type="InterPro" id="IPR019786">
    <property type="entry name" value="Zinc_finger_PHD-type_CS"/>
</dbReference>
<evidence type="ECO:0000313" key="8">
    <source>
        <dbReference type="Proteomes" id="UP000018001"/>
    </source>
</evidence>
<feature type="domain" description="PHD-type" evidence="6">
    <location>
        <begin position="131"/>
        <end position="178"/>
    </location>
</feature>
<dbReference type="PROSITE" id="PS01359">
    <property type="entry name" value="ZF_PHD_1"/>
    <property type="match status" value="1"/>
</dbReference>
<dbReference type="eggNOG" id="ENOG502SZ63">
    <property type="taxonomic scope" value="Eukaryota"/>
</dbReference>
<dbReference type="InterPro" id="IPR001965">
    <property type="entry name" value="Znf_PHD"/>
</dbReference>
<dbReference type="InterPro" id="IPR011011">
    <property type="entry name" value="Znf_FYVE_PHD"/>
</dbReference>
<evidence type="ECO:0000256" key="5">
    <source>
        <dbReference type="SAM" id="MobiDB-lite"/>
    </source>
</evidence>
<evidence type="ECO:0000256" key="2">
    <source>
        <dbReference type="ARBA" id="ARBA00022771"/>
    </source>
</evidence>
<evidence type="ECO:0000313" key="7">
    <source>
        <dbReference type="EMBL" id="GAD92935.1"/>
    </source>
</evidence>
<organism evidence="7 8">
    <name type="scientific">Byssochlamys spectabilis (strain No. 5 / NBRC 109023)</name>
    <name type="common">Paecilomyces variotii</name>
    <dbReference type="NCBI Taxonomy" id="1356009"/>
    <lineage>
        <taxon>Eukaryota</taxon>
        <taxon>Fungi</taxon>
        <taxon>Dikarya</taxon>
        <taxon>Ascomycota</taxon>
        <taxon>Pezizomycotina</taxon>
        <taxon>Eurotiomycetes</taxon>
        <taxon>Eurotiomycetidae</taxon>
        <taxon>Eurotiales</taxon>
        <taxon>Thermoascaceae</taxon>
        <taxon>Paecilomyces</taxon>
    </lineage>
</organism>
<dbReference type="SMART" id="SM00249">
    <property type="entry name" value="PHD"/>
    <property type="match status" value="1"/>
</dbReference>
<evidence type="ECO:0000256" key="1">
    <source>
        <dbReference type="ARBA" id="ARBA00022723"/>
    </source>
</evidence>
<sequence>MRPRCQSHRPRVMRQNEYLVEDGGPFRNSLLSSGAREQLEASSRFPGCLNLIMLRSNFLGFAVPQRPPGHGDQPPVKRRRPDDNATPSSSTADLSSEPRDVSTLSFTSGLMPGREQSQVYTDWIKAGKPHNFICHECRKPNNLLLCKTCCRGYHASCLPASPVPENLEDFHCPSCKEKHWDTSPPRILPSAPPSDISRSVSPSITEAERRTASMNHIHSEHGSPATRVSTPQLQFPADVGDLWPNPTIPFRPNIDPAARAKDFLAEYDGHHANREYGSDFLLQLGRMIQQAESSSQSLREAESLREENAKLKRENSQLRLNLSSRLSSRDPALSLRRSPSATRTYTSSNNSVASLIPPDVSERSWDRIISDVF</sequence>
<reference evidence="8" key="1">
    <citation type="journal article" date="2014" name="Genome Announc.">
        <title>Draft genome sequence of the formaldehyde-resistant fungus Byssochlamys spectabilis No. 5 (anamorph Paecilomyces variotii No. 5) (NBRC109023).</title>
        <authorList>
            <person name="Oka T."/>
            <person name="Ekino K."/>
            <person name="Fukuda K."/>
            <person name="Nomura Y."/>
        </authorList>
    </citation>
    <scope>NUCLEOTIDE SEQUENCE [LARGE SCALE GENOMIC DNA]</scope>
    <source>
        <strain evidence="8">No. 5 / NBRC 109023</strain>
    </source>
</reference>
<feature type="compositionally biased region" description="Polar residues" evidence="5">
    <location>
        <begin position="337"/>
        <end position="353"/>
    </location>
</feature>
<evidence type="ECO:0000259" key="6">
    <source>
        <dbReference type="PROSITE" id="PS50016"/>
    </source>
</evidence>
<keyword evidence="2 4" id="KW-0863">Zinc-finger</keyword>
<feature type="region of interest" description="Disordered" evidence="5">
    <location>
        <begin position="330"/>
        <end position="353"/>
    </location>
</feature>
<evidence type="ECO:0000256" key="4">
    <source>
        <dbReference type="PROSITE-ProRule" id="PRU00146"/>
    </source>
</evidence>
<dbReference type="HOGENOM" id="CLU_741846_0_0_1"/>
<dbReference type="OrthoDB" id="336088at2759"/>
<keyword evidence="1" id="KW-0479">Metal-binding</keyword>
<dbReference type="AlphaFoldDB" id="V5HTS0"/>
<evidence type="ECO:0000256" key="3">
    <source>
        <dbReference type="ARBA" id="ARBA00022833"/>
    </source>
</evidence>
<feature type="compositionally biased region" description="Basic and acidic residues" evidence="5">
    <location>
        <begin position="299"/>
        <end position="316"/>
    </location>
</feature>
<comment type="caution">
    <text evidence="7">The sequence shown here is derived from an EMBL/GenBank/DDBJ whole genome shotgun (WGS) entry which is preliminary data.</text>
</comment>
<dbReference type="Proteomes" id="UP000018001">
    <property type="component" value="Unassembled WGS sequence"/>
</dbReference>
<gene>
    <name evidence="7" type="ORF">PVAR5_1534</name>
</gene>
<dbReference type="EMBL" id="BAUL01000041">
    <property type="protein sequence ID" value="GAD92935.1"/>
    <property type="molecule type" value="Genomic_DNA"/>
</dbReference>
<dbReference type="InParanoid" id="V5HTS0"/>